<feature type="compositionally biased region" description="Basic and acidic residues" evidence="3">
    <location>
        <begin position="445"/>
        <end position="456"/>
    </location>
</feature>
<feature type="region of interest" description="Disordered" evidence="3">
    <location>
        <begin position="363"/>
        <end position="456"/>
    </location>
</feature>
<reference evidence="4 5" key="1">
    <citation type="journal article" date="2010" name="Cell">
        <title>The genome of Naegleria gruberi illuminates early eukaryotic versatility.</title>
        <authorList>
            <person name="Fritz-Laylin L.K."/>
            <person name="Prochnik S.E."/>
            <person name="Ginger M.L."/>
            <person name="Dacks J.B."/>
            <person name="Carpenter M.L."/>
            <person name="Field M.C."/>
            <person name="Kuo A."/>
            <person name="Paredez A."/>
            <person name="Chapman J."/>
            <person name="Pham J."/>
            <person name="Shu S."/>
            <person name="Neupane R."/>
            <person name="Cipriano M."/>
            <person name="Mancuso J."/>
            <person name="Tu H."/>
            <person name="Salamov A."/>
            <person name="Lindquist E."/>
            <person name="Shapiro H."/>
            <person name="Lucas S."/>
            <person name="Grigoriev I.V."/>
            <person name="Cande W.Z."/>
            <person name="Fulton C."/>
            <person name="Rokhsar D.S."/>
            <person name="Dawson S.C."/>
        </authorList>
    </citation>
    <scope>NUCLEOTIDE SEQUENCE [LARGE SCALE GENOMIC DNA]</scope>
    <source>
        <strain evidence="4 5">NEG-M</strain>
    </source>
</reference>
<evidence type="ECO:0000256" key="2">
    <source>
        <dbReference type="SAM" id="Coils"/>
    </source>
</evidence>
<feature type="compositionally biased region" description="Basic and acidic residues" evidence="3">
    <location>
        <begin position="241"/>
        <end position="250"/>
    </location>
</feature>
<feature type="compositionally biased region" description="Acidic residues" evidence="3">
    <location>
        <begin position="407"/>
        <end position="444"/>
    </location>
</feature>
<feature type="compositionally biased region" description="Basic and acidic residues" evidence="3">
    <location>
        <begin position="656"/>
        <end position="686"/>
    </location>
</feature>
<feature type="region of interest" description="Disordered" evidence="3">
    <location>
        <begin position="643"/>
        <end position="716"/>
    </location>
</feature>
<feature type="compositionally biased region" description="Polar residues" evidence="3">
    <location>
        <begin position="144"/>
        <end position="159"/>
    </location>
</feature>
<feature type="compositionally biased region" description="Low complexity" evidence="3">
    <location>
        <begin position="372"/>
        <end position="399"/>
    </location>
</feature>
<dbReference type="eggNOG" id="KOG2637">
    <property type="taxonomic scope" value="Eukaryota"/>
</dbReference>
<dbReference type="InterPro" id="IPR007307">
    <property type="entry name" value="Ltv1"/>
</dbReference>
<dbReference type="PANTHER" id="PTHR21531:SF0">
    <property type="entry name" value="PROTEIN LTV1 HOMOLOG"/>
    <property type="match status" value="1"/>
</dbReference>
<comment type="similarity">
    <text evidence="1">Belongs to the LTV1 family.</text>
</comment>
<dbReference type="EMBL" id="GG738874">
    <property type="protein sequence ID" value="EFC43359.1"/>
    <property type="molecule type" value="Genomic_DNA"/>
</dbReference>
<dbReference type="PANTHER" id="PTHR21531">
    <property type="entry name" value="LOW-TEMPERATURE VIABILITY PROTEIN LTV1-RELATED"/>
    <property type="match status" value="1"/>
</dbReference>
<dbReference type="Proteomes" id="UP000006671">
    <property type="component" value="Unassembled WGS sequence"/>
</dbReference>
<feature type="compositionally biased region" description="Acidic residues" evidence="3">
    <location>
        <begin position="165"/>
        <end position="193"/>
    </location>
</feature>
<evidence type="ECO:0000256" key="3">
    <source>
        <dbReference type="SAM" id="MobiDB-lite"/>
    </source>
</evidence>
<feature type="compositionally biased region" description="Acidic residues" evidence="3">
    <location>
        <begin position="79"/>
        <end position="106"/>
    </location>
</feature>
<dbReference type="InParanoid" id="D2VIH4"/>
<protein>
    <submittedName>
        <fullName evidence="4">Predicted protein</fullName>
    </submittedName>
</protein>
<feature type="compositionally biased region" description="Acidic residues" evidence="3">
    <location>
        <begin position="277"/>
        <end position="289"/>
    </location>
</feature>
<feature type="compositionally biased region" description="Basic and acidic residues" evidence="3">
    <location>
        <begin position="481"/>
        <end position="493"/>
    </location>
</feature>
<name>D2VIH4_NAEGR</name>
<dbReference type="OMA" id="ADDQIGE"/>
<dbReference type="GO" id="GO:0005634">
    <property type="term" value="C:nucleus"/>
    <property type="evidence" value="ECO:0007669"/>
    <property type="project" value="TreeGrafter"/>
</dbReference>
<keyword evidence="5" id="KW-1185">Reference proteome</keyword>
<gene>
    <name evidence="4" type="ORF">NAEGRDRAFT_80087</name>
</gene>
<keyword evidence="2" id="KW-0175">Coiled coil</keyword>
<dbReference type="GO" id="GO:0042274">
    <property type="term" value="P:ribosomal small subunit biogenesis"/>
    <property type="evidence" value="ECO:0007669"/>
    <property type="project" value="InterPro"/>
</dbReference>
<accession>D2VIH4</accession>
<proteinExistence type="inferred from homology"/>
<feature type="compositionally biased region" description="Acidic residues" evidence="3">
    <location>
        <begin position="231"/>
        <end position="240"/>
    </location>
</feature>
<evidence type="ECO:0000313" key="4">
    <source>
        <dbReference type="EMBL" id="EFC43359.1"/>
    </source>
</evidence>
<dbReference type="STRING" id="5762.D2VIH4"/>
<evidence type="ECO:0000256" key="1">
    <source>
        <dbReference type="ARBA" id="ARBA00009078"/>
    </source>
</evidence>
<organism evidence="5">
    <name type="scientific">Naegleria gruberi</name>
    <name type="common">Amoeba</name>
    <dbReference type="NCBI Taxonomy" id="5762"/>
    <lineage>
        <taxon>Eukaryota</taxon>
        <taxon>Discoba</taxon>
        <taxon>Heterolobosea</taxon>
        <taxon>Tetramitia</taxon>
        <taxon>Eutetramitia</taxon>
        <taxon>Vahlkampfiidae</taxon>
        <taxon>Naegleria</taxon>
    </lineage>
</organism>
<dbReference type="GO" id="GO:0005829">
    <property type="term" value="C:cytosol"/>
    <property type="evidence" value="ECO:0007669"/>
    <property type="project" value="TreeGrafter"/>
</dbReference>
<feature type="compositionally biased region" description="Basic and acidic residues" evidence="3">
    <location>
        <begin position="290"/>
        <end position="302"/>
    </location>
</feature>
<dbReference type="GO" id="GO:0000056">
    <property type="term" value="P:ribosomal small subunit export from nucleus"/>
    <property type="evidence" value="ECO:0007669"/>
    <property type="project" value="TreeGrafter"/>
</dbReference>
<dbReference type="KEGG" id="ngr:NAEGRDRAFT_80087"/>
<feature type="compositionally biased region" description="Basic and acidic residues" evidence="3">
    <location>
        <begin position="212"/>
        <end position="230"/>
    </location>
</feature>
<dbReference type="GO" id="GO:0030688">
    <property type="term" value="C:preribosome, small subunit precursor"/>
    <property type="evidence" value="ECO:0007669"/>
    <property type="project" value="TreeGrafter"/>
</dbReference>
<feature type="coiled-coil region" evidence="2">
    <location>
        <begin position="39"/>
        <end position="66"/>
    </location>
</feature>
<feature type="compositionally biased region" description="Low complexity" evidence="3">
    <location>
        <begin position="200"/>
        <end position="211"/>
    </location>
</feature>
<feature type="region of interest" description="Disordered" evidence="3">
    <location>
        <begin position="277"/>
        <end position="303"/>
    </location>
</feature>
<dbReference type="GeneID" id="8852147"/>
<dbReference type="VEuPathDB" id="AmoebaDB:NAEGRDRAFT_80087"/>
<dbReference type="AlphaFoldDB" id="D2VIH4"/>
<feature type="compositionally biased region" description="Polar residues" evidence="3">
    <location>
        <begin position="702"/>
        <end position="716"/>
    </location>
</feature>
<feature type="region of interest" description="Disordered" evidence="3">
    <location>
        <begin position="74"/>
        <end position="250"/>
    </location>
</feature>
<evidence type="ECO:0000313" key="5">
    <source>
        <dbReference type="Proteomes" id="UP000006671"/>
    </source>
</evidence>
<dbReference type="OrthoDB" id="5852896at2759"/>
<dbReference type="RefSeq" id="XP_002676103.1">
    <property type="nucleotide sequence ID" value="XM_002676057.1"/>
</dbReference>
<feature type="region of interest" description="Disordered" evidence="3">
    <location>
        <begin position="473"/>
        <end position="493"/>
    </location>
</feature>
<sequence length="716" mass="83017">MPPKSKKIDKKNSITFRLFQGGNDGKTTVWVPTNLEEQSEKAKETYEQIKQTLGDAIEEEEEDEEEPKVMYGLQQMIDMNDEDDEDDEDGDYDDEDEDEIGDEETEDMKKEKQRKTVGFLFPDDGYDYSKHIRNIGGGTYMSAFGQNSLQPSTLLYSESQAEEPVFSDEDDDGDYEDVDDDEDYEDDDGEEEEPVKKPTKPVVTSQTTTTKSSEKQKPTLEELISRKGADAEEIDLEEEEEQKKKAMDEPFKLKTDFKAYGLDKYGSGKLDREIETLLEEEDKPEEDETEGKKDDPLEKYGDDYDDFFGELVQDLKEQAEEDDDMYEDVDGAKVYQFDNDAELPLDLLKKFLPREELLLIEEEEAKKKKGGKTAVATKPSAPTTKSKATPATTKSSKTTSQKKVTFVDEEGDDDDEDWEDDDGEDGGDWEDVDEEGDEEEEDDKEDHAYTVSENRKQFDQDFESFYKNAYSDDQIGELDDDNQKLREGTEYDPKKMNDLLEDFFTEQRRKFGAGEFKRSNEITDEELREIEANLPSDMKVYRREDLEKLNELPKEERLKMALRQLDRQEKDESKGETEVITIPEKDNRWDCETILTSYSNIYNHPSIIDDRPGRKKKIVLSEKSGMPIGVVGKQQVDLNEEEIDEDDFEEVQNLGEARKKGETKEEKKERKQKMKELKQQKREMKKTLKTTFKSEQMKQQKDSINPANQQKVVVKY</sequence>